<reference evidence="6" key="1">
    <citation type="submission" date="2011-02" db="EMBL/GenBank/DDBJ databases">
        <title>The Genome Sequence of Capsaspora owczarzaki ATCC 30864.</title>
        <authorList>
            <person name="Russ C."/>
            <person name="Cuomo C."/>
            <person name="Burger G."/>
            <person name="Gray M.W."/>
            <person name="Holland P.W.H."/>
            <person name="King N."/>
            <person name="Lang F.B.F."/>
            <person name="Roger A.J."/>
            <person name="Ruiz-Trillo I."/>
            <person name="Young S.K."/>
            <person name="Zeng Q."/>
            <person name="Gargeya S."/>
            <person name="Alvarado L."/>
            <person name="Berlin A."/>
            <person name="Chapman S.B."/>
            <person name="Chen Z."/>
            <person name="Freedman E."/>
            <person name="Gellesch M."/>
            <person name="Goldberg J."/>
            <person name="Griggs A."/>
            <person name="Gujja S."/>
            <person name="Heilman E."/>
            <person name="Heiman D."/>
            <person name="Howarth C."/>
            <person name="Mehta T."/>
            <person name="Neiman D."/>
            <person name="Pearson M."/>
            <person name="Roberts A."/>
            <person name="Saif S."/>
            <person name="Shea T."/>
            <person name="Shenoy N."/>
            <person name="Sisk P."/>
            <person name="Stolte C."/>
            <person name="Sykes S."/>
            <person name="White J."/>
            <person name="Yandava C."/>
            <person name="Haas B."/>
            <person name="Nusbaum C."/>
            <person name="Birren B."/>
        </authorList>
    </citation>
    <scope>NUCLEOTIDE SEQUENCE</scope>
    <source>
        <strain evidence="6">ATCC 30864</strain>
    </source>
</reference>
<evidence type="ECO:0000256" key="1">
    <source>
        <dbReference type="ARBA" id="ARBA00022723"/>
    </source>
</evidence>
<dbReference type="GO" id="GO:0051015">
    <property type="term" value="F:actin filament binding"/>
    <property type="evidence" value="ECO:0007669"/>
    <property type="project" value="TreeGrafter"/>
</dbReference>
<keyword evidence="1 3" id="KW-0479">Metal-binding</keyword>
<sequence length="313" mass="34700">MLATVREGRELSQWQDIPQCMPGLLGNMMDHEGQLYCLDDYNTLFGKKCGTCGEFLLGEFTSVGETYYHLTCMKCAGCKKPIEHGDSFGDCADGFVCDTCCDRVCPQCDRPTHDNDAFLCEGEVSGWYHKHCLRCASCDKTLTAQSYRPYNGNPYCEEHFKLVSKTTVNLSSTCAACNKRIDSSGIRALDKQWHVACFACAECKEVINGGFIEHNGKLYCSNDYEKKYAPKCFACSQALVGSFMEVDGQKFHPNCIVCVACHKGFGSGQNIRFRGKSPYHMDCLTCVQCRKPFAVGAAMYSVNGQLLCGNCSN</sequence>
<dbReference type="CDD" id="cd08368">
    <property type="entry name" value="LIM"/>
    <property type="match status" value="1"/>
</dbReference>
<name>A0A0D2WI45_CAPO3</name>
<dbReference type="eggNOG" id="KOG1044">
    <property type="taxonomic scope" value="Eukaryota"/>
</dbReference>
<evidence type="ECO:0000313" key="5">
    <source>
        <dbReference type="EMBL" id="KJE89465.1"/>
    </source>
</evidence>
<keyword evidence="6" id="KW-1185">Reference proteome</keyword>
<dbReference type="GO" id="GO:0030032">
    <property type="term" value="P:lamellipodium assembly"/>
    <property type="evidence" value="ECO:0007669"/>
    <property type="project" value="TreeGrafter"/>
</dbReference>
<dbReference type="EMBL" id="KE346360">
    <property type="protein sequence ID" value="KJE89465.1"/>
    <property type="molecule type" value="Genomic_DNA"/>
</dbReference>
<evidence type="ECO:0000256" key="2">
    <source>
        <dbReference type="ARBA" id="ARBA00022833"/>
    </source>
</evidence>
<dbReference type="Gene3D" id="2.10.110.10">
    <property type="entry name" value="Cysteine Rich Protein"/>
    <property type="match status" value="5"/>
</dbReference>
<organism evidence="5 6">
    <name type="scientific">Capsaspora owczarzaki (strain ATCC 30864)</name>
    <dbReference type="NCBI Taxonomy" id="595528"/>
    <lineage>
        <taxon>Eukaryota</taxon>
        <taxon>Filasterea</taxon>
        <taxon>Capsaspora</taxon>
    </lineage>
</organism>
<keyword evidence="3" id="KW-0440">LIM domain</keyword>
<dbReference type="PROSITE" id="PS00478">
    <property type="entry name" value="LIM_DOMAIN_1"/>
    <property type="match status" value="4"/>
</dbReference>
<dbReference type="SUPFAM" id="SSF57716">
    <property type="entry name" value="Glucocorticoid receptor-like (DNA-binding domain)"/>
    <property type="match status" value="3"/>
</dbReference>
<feature type="domain" description="LIM zinc-binding" evidence="4">
    <location>
        <begin position="256"/>
        <end position="313"/>
    </location>
</feature>
<dbReference type="Pfam" id="PF00412">
    <property type="entry name" value="LIM"/>
    <property type="match status" value="4"/>
</dbReference>
<accession>A0A0D2WI45</accession>
<dbReference type="GO" id="GO:0046872">
    <property type="term" value="F:metal ion binding"/>
    <property type="evidence" value="ECO:0007669"/>
    <property type="project" value="UniProtKB-KW"/>
</dbReference>
<dbReference type="InParanoid" id="A0A0D2WI45"/>
<dbReference type="PANTHER" id="PTHR24213">
    <property type="entry name" value="ACTIN-BINDING LIM PROTEIN"/>
    <property type="match status" value="1"/>
</dbReference>
<dbReference type="Proteomes" id="UP000008743">
    <property type="component" value="Unassembled WGS sequence"/>
</dbReference>
<dbReference type="OrthoDB" id="10068367at2759"/>
<dbReference type="AlphaFoldDB" id="A0A0D2WI45"/>
<evidence type="ECO:0000256" key="3">
    <source>
        <dbReference type="PROSITE-ProRule" id="PRU00125"/>
    </source>
</evidence>
<dbReference type="SMART" id="SM00132">
    <property type="entry name" value="LIM"/>
    <property type="match status" value="4"/>
</dbReference>
<feature type="domain" description="LIM zinc-binding" evidence="4">
    <location>
        <begin position="172"/>
        <end position="230"/>
    </location>
</feature>
<evidence type="ECO:0000259" key="4">
    <source>
        <dbReference type="PROSITE" id="PS50023"/>
    </source>
</evidence>
<dbReference type="GO" id="GO:0015629">
    <property type="term" value="C:actin cytoskeleton"/>
    <property type="evidence" value="ECO:0007669"/>
    <property type="project" value="TreeGrafter"/>
</dbReference>
<gene>
    <name evidence="5" type="ORF">CAOG_000929</name>
</gene>
<proteinExistence type="predicted"/>
<dbReference type="PhylomeDB" id="A0A0D2WI45"/>
<protein>
    <recommendedName>
        <fullName evidence="4">LIM zinc-binding domain-containing protein</fullName>
    </recommendedName>
</protein>
<feature type="domain" description="LIM zinc-binding" evidence="4">
    <location>
        <begin position="103"/>
        <end position="166"/>
    </location>
</feature>
<dbReference type="GO" id="GO:0005886">
    <property type="term" value="C:plasma membrane"/>
    <property type="evidence" value="ECO:0007669"/>
    <property type="project" value="TreeGrafter"/>
</dbReference>
<dbReference type="PANTHER" id="PTHR24213:SF17">
    <property type="entry name" value="DEMATIN"/>
    <property type="match status" value="1"/>
</dbReference>
<evidence type="ECO:0000313" key="6">
    <source>
        <dbReference type="Proteomes" id="UP000008743"/>
    </source>
</evidence>
<dbReference type="PROSITE" id="PS50023">
    <property type="entry name" value="LIM_DOMAIN_2"/>
    <property type="match status" value="3"/>
</dbReference>
<dbReference type="GO" id="GO:0051017">
    <property type="term" value="P:actin filament bundle assembly"/>
    <property type="evidence" value="ECO:0007669"/>
    <property type="project" value="TreeGrafter"/>
</dbReference>
<keyword evidence="2 3" id="KW-0862">Zinc</keyword>
<dbReference type="InterPro" id="IPR001781">
    <property type="entry name" value="Znf_LIM"/>
</dbReference>
<dbReference type="InterPro" id="IPR051618">
    <property type="entry name" value="Actin-binding_LIM"/>
</dbReference>